<accession>A0A0E1NXM9</accession>
<dbReference type="GO" id="GO:0009431">
    <property type="term" value="C:bacterial-type flagellum basal body, MS ring"/>
    <property type="evidence" value="ECO:0007669"/>
    <property type="project" value="InterPro"/>
</dbReference>
<keyword evidence="6" id="KW-1003">Cell membrane</keyword>
<evidence type="ECO:0000256" key="8">
    <source>
        <dbReference type="ARBA" id="ARBA00022989"/>
    </source>
</evidence>
<evidence type="ECO:0000256" key="7">
    <source>
        <dbReference type="ARBA" id="ARBA00022692"/>
    </source>
</evidence>
<dbReference type="PANTHER" id="PTHR30046:SF0">
    <property type="entry name" value="FLAGELLAR M-RING PROTEIN"/>
    <property type="match status" value="1"/>
</dbReference>
<evidence type="ECO:0000313" key="18">
    <source>
        <dbReference type="Proteomes" id="UP000001971"/>
    </source>
</evidence>
<dbReference type="PANTHER" id="PTHR30046">
    <property type="entry name" value="FLAGELLAR M-RING PROTEIN"/>
    <property type="match status" value="1"/>
</dbReference>
<dbReference type="RefSeq" id="WP_002211443.1">
    <property type="nucleotide sequence ID" value="NC_008150.1"/>
</dbReference>
<dbReference type="Pfam" id="PF01514">
    <property type="entry name" value="YscJ_FliF"/>
    <property type="match status" value="1"/>
</dbReference>
<evidence type="ECO:0000256" key="12">
    <source>
        <dbReference type="PIRNR" id="PIRNR004862"/>
    </source>
</evidence>
<feature type="compositionally biased region" description="Polar residues" evidence="13">
    <location>
        <begin position="484"/>
        <end position="497"/>
    </location>
</feature>
<keyword evidence="17" id="KW-0969">Cilium</keyword>
<keyword evidence="9 14" id="KW-0472">Membrane</keyword>
<dbReference type="EMBL" id="CP000308">
    <property type="protein sequence ID" value="ABG15040.1"/>
    <property type="molecule type" value="Genomic_DNA"/>
</dbReference>
<dbReference type="InterPro" id="IPR045851">
    <property type="entry name" value="AMP-bd_C_sf"/>
</dbReference>
<dbReference type="PATRIC" id="fig|360102.15.peg.1784"/>
<dbReference type="GeneID" id="57973913"/>
<keyword evidence="10 12" id="KW-0975">Bacterial flagellum</keyword>
<keyword evidence="17" id="KW-0282">Flagellum</keyword>
<dbReference type="HOGENOM" id="CLU_028108_1_1_6"/>
<dbReference type="InterPro" id="IPR006182">
    <property type="entry name" value="FliF_N_dom"/>
</dbReference>
<evidence type="ECO:0000256" key="9">
    <source>
        <dbReference type="ARBA" id="ARBA00023136"/>
    </source>
</evidence>
<dbReference type="GO" id="GO:0071973">
    <property type="term" value="P:bacterial-type flagellum-dependent cell motility"/>
    <property type="evidence" value="ECO:0007669"/>
    <property type="project" value="InterPro"/>
</dbReference>
<feature type="transmembrane region" description="Helical" evidence="14">
    <location>
        <begin position="423"/>
        <end position="443"/>
    </location>
</feature>
<keyword evidence="8 14" id="KW-1133">Transmembrane helix</keyword>
<evidence type="ECO:0000256" key="5">
    <source>
        <dbReference type="ARBA" id="ARBA00017949"/>
    </source>
</evidence>
<feature type="region of interest" description="Disordered" evidence="13">
    <location>
        <begin position="476"/>
        <end position="504"/>
    </location>
</feature>
<evidence type="ECO:0000256" key="2">
    <source>
        <dbReference type="ARBA" id="ARBA00004117"/>
    </source>
</evidence>
<evidence type="ECO:0000256" key="1">
    <source>
        <dbReference type="ARBA" id="ARBA00003820"/>
    </source>
</evidence>
<organism evidence="17 18">
    <name type="scientific">Yersinia pestis bv. Antiqua (strain Antiqua)</name>
    <dbReference type="NCBI Taxonomy" id="360102"/>
    <lineage>
        <taxon>Bacteria</taxon>
        <taxon>Pseudomonadati</taxon>
        <taxon>Pseudomonadota</taxon>
        <taxon>Gammaproteobacteria</taxon>
        <taxon>Enterobacterales</taxon>
        <taxon>Yersiniaceae</taxon>
        <taxon>Yersinia</taxon>
    </lineage>
</organism>
<dbReference type="NCBIfam" id="TIGR00206">
    <property type="entry name" value="fliF"/>
    <property type="match status" value="1"/>
</dbReference>
<evidence type="ECO:0000256" key="11">
    <source>
        <dbReference type="ARBA" id="ARBA00025936"/>
    </source>
</evidence>
<dbReference type="AlphaFoldDB" id="A0A0E1NXM9"/>
<sequence precursor="true">MLDKIKQKLSPGQLGENTKTILMSAVALLVTAAIIFSLWRSSQGYTALFGSQENIPITQVVEVLEGEAIAYRINPDNGQVLVAENQLGKARILLAAKGITATLPIGYELMDKESMLGSSQFIQNVRYKRSLEGELAQSMMALSAVEYARVHLGMSEASSFAISNHADNSASVVLRLRYGQTLSTEQVGAIVQLVAGSIPGMKPANVRVVDQHGELLSQAYQANSEGVPSVKSGTELAHYLQSTTEKNIANLLNSVIGANNYRISVSTQLDMSRIEETAEHYGPDPRINDENIQQENSNDDMAMGIPGSLSNQPIPQSQAGQTPAAVSRSQAQRKYIYDRNIRHVRYPGYKLEKMTVAVVLNKSLPVLEQWTPEQQEELKRLIEDAAGIDVKRGDSLTINMMAFAVPTLIDEPVMPWWQEPSTFRWAELLGIGLLSLLVLWFGVRPLMKRYSRKGSENLPLAISSASADEALDHVDTGVDGAESSPRTENAFSASSLWKSDDLPEQGSGLETKIAHLQQLAQSETERTAEVIKQWINSNERIKSQPE</sequence>
<evidence type="ECO:0000256" key="10">
    <source>
        <dbReference type="ARBA" id="ARBA00023143"/>
    </source>
</evidence>
<comment type="similarity">
    <text evidence="4 12">Belongs to the FliF family.</text>
</comment>
<gene>
    <name evidence="17" type="ordered locus">YPA_3078</name>
</gene>
<evidence type="ECO:0000256" key="4">
    <source>
        <dbReference type="ARBA" id="ARBA00007971"/>
    </source>
</evidence>
<keyword evidence="7 14" id="KW-0812">Transmembrane</keyword>
<evidence type="ECO:0000256" key="3">
    <source>
        <dbReference type="ARBA" id="ARBA00004651"/>
    </source>
</evidence>
<comment type="function">
    <text evidence="1 12">The M ring may be actively involved in energy transduction.</text>
</comment>
<comment type="subcellular location">
    <subcellularLocation>
        <location evidence="2 12">Bacterial flagellum basal body</location>
    </subcellularLocation>
    <subcellularLocation>
        <location evidence="3">Cell membrane</location>
        <topology evidence="3">Multi-pass membrane protein</topology>
    </subcellularLocation>
</comment>
<feature type="domain" description="Flagellar M-ring N-terminal" evidence="15">
    <location>
        <begin position="42"/>
        <end position="218"/>
    </location>
</feature>
<dbReference type="GO" id="GO:0003774">
    <property type="term" value="F:cytoskeletal motor activity"/>
    <property type="evidence" value="ECO:0007669"/>
    <property type="project" value="InterPro"/>
</dbReference>
<evidence type="ECO:0000259" key="15">
    <source>
        <dbReference type="Pfam" id="PF01514"/>
    </source>
</evidence>
<feature type="domain" description="Flagellar M-ring C-terminal" evidence="16">
    <location>
        <begin position="252"/>
        <end position="403"/>
    </location>
</feature>
<feature type="region of interest" description="Disordered" evidence="13">
    <location>
        <begin position="297"/>
        <end position="327"/>
    </location>
</feature>
<dbReference type="InterPro" id="IPR013556">
    <property type="entry name" value="Flag_M-ring_C"/>
</dbReference>
<feature type="compositionally biased region" description="Polar residues" evidence="13">
    <location>
        <begin position="308"/>
        <end position="321"/>
    </location>
</feature>
<dbReference type="PRINTS" id="PR01009">
    <property type="entry name" value="FLGMRINGFLIF"/>
</dbReference>
<evidence type="ECO:0000256" key="14">
    <source>
        <dbReference type="SAM" id="Phobius"/>
    </source>
</evidence>
<reference evidence="17 18" key="1">
    <citation type="journal article" date="2006" name="J. Bacteriol.">
        <title>Complete genome sequence of Yersinia pestis strains Antiqua and Nepal516: evidence of gene reduction in an emerging pathogen.</title>
        <authorList>
            <person name="Chain P.S."/>
            <person name="Hu P."/>
            <person name="Malfatti S.A."/>
            <person name="Radnedge L."/>
            <person name="Larimer F."/>
            <person name="Vergez L.M."/>
            <person name="Worsham P."/>
            <person name="Chu M.C."/>
            <person name="Andersen G.L."/>
        </authorList>
    </citation>
    <scope>NUCLEOTIDE SEQUENCE [LARGE SCALE GENOMIC DNA]</scope>
    <source>
        <strain evidence="17 18">Antiqua</strain>
    </source>
</reference>
<dbReference type="InterPro" id="IPR043427">
    <property type="entry name" value="YscJ/FliF"/>
</dbReference>
<evidence type="ECO:0000259" key="16">
    <source>
        <dbReference type="Pfam" id="PF08345"/>
    </source>
</evidence>
<dbReference type="GO" id="GO:0005886">
    <property type="term" value="C:plasma membrane"/>
    <property type="evidence" value="ECO:0007669"/>
    <property type="project" value="UniProtKB-SubCell"/>
</dbReference>
<dbReference type="InterPro" id="IPR000067">
    <property type="entry name" value="FlgMring_FliF"/>
</dbReference>
<comment type="subunit">
    <text evidence="11">The basal body constitutes a major portion of the flagellar organelle and consists of four rings (L,P,S, and M) mounted on a central rod. The M ring is integral to the inner membrane of the cell and may be connected to the flagellar rod via the S ring. The S (supramembrane ring) lies just distal to the M ring. The L and P rings lie in the outer membrane and the periplasmic space, respectively.</text>
</comment>
<proteinExistence type="inferred from homology"/>
<evidence type="ECO:0000313" key="17">
    <source>
        <dbReference type="EMBL" id="ABG15040.1"/>
    </source>
</evidence>
<protein>
    <recommendedName>
        <fullName evidence="5 12">Flagellar M-ring protein</fullName>
    </recommendedName>
</protein>
<feature type="transmembrane region" description="Helical" evidence="14">
    <location>
        <begin position="21"/>
        <end position="39"/>
    </location>
</feature>
<keyword evidence="17" id="KW-0966">Cell projection</keyword>
<name>A0A0E1NXM9_YERPA</name>
<dbReference type="Gene3D" id="3.30.300.30">
    <property type="match status" value="1"/>
</dbReference>
<evidence type="ECO:0000256" key="6">
    <source>
        <dbReference type="ARBA" id="ARBA00022475"/>
    </source>
</evidence>
<dbReference type="PIRSF" id="PIRSF004862">
    <property type="entry name" value="FliF"/>
    <property type="match status" value="1"/>
</dbReference>
<evidence type="ECO:0000256" key="13">
    <source>
        <dbReference type="SAM" id="MobiDB-lite"/>
    </source>
</evidence>
<dbReference type="KEGG" id="ypa:YPA_3078"/>
<dbReference type="Proteomes" id="UP000001971">
    <property type="component" value="Chromosome"/>
</dbReference>
<dbReference type="Pfam" id="PF08345">
    <property type="entry name" value="YscJ_FliF_C"/>
    <property type="match status" value="1"/>
</dbReference>